<dbReference type="CDD" id="cd09084">
    <property type="entry name" value="EEP-2"/>
    <property type="match status" value="1"/>
</dbReference>
<keyword evidence="4" id="KW-1185">Reference proteome</keyword>
<feature type="transmembrane region" description="Helical" evidence="1">
    <location>
        <begin position="14"/>
        <end position="35"/>
    </location>
</feature>
<dbReference type="OrthoDB" id="635146at2"/>
<feature type="domain" description="Endonuclease/exonuclease/phosphatase" evidence="2">
    <location>
        <begin position="108"/>
        <end position="358"/>
    </location>
</feature>
<dbReference type="GO" id="GO:0004519">
    <property type="term" value="F:endonuclease activity"/>
    <property type="evidence" value="ECO:0007669"/>
    <property type="project" value="UniProtKB-KW"/>
</dbReference>
<evidence type="ECO:0000313" key="3">
    <source>
        <dbReference type="EMBL" id="RCH55575.1"/>
    </source>
</evidence>
<dbReference type="AlphaFoldDB" id="A0A367GR74"/>
<dbReference type="Pfam" id="PF03372">
    <property type="entry name" value="Exo_endo_phos"/>
    <property type="match status" value="1"/>
</dbReference>
<proteinExistence type="predicted"/>
<dbReference type="GO" id="GO:0016020">
    <property type="term" value="C:membrane"/>
    <property type="evidence" value="ECO:0007669"/>
    <property type="project" value="GOC"/>
</dbReference>
<name>A0A367GR74_9SPHI</name>
<dbReference type="PANTHER" id="PTHR14859:SF15">
    <property type="entry name" value="ENDONUCLEASE_EXONUCLEASE_PHOSPHATASE DOMAIN-CONTAINING PROTEIN"/>
    <property type="match status" value="1"/>
</dbReference>
<dbReference type="InterPro" id="IPR036691">
    <property type="entry name" value="Endo/exonu/phosph_ase_sf"/>
</dbReference>
<evidence type="ECO:0000313" key="4">
    <source>
        <dbReference type="Proteomes" id="UP000253209"/>
    </source>
</evidence>
<keyword evidence="3" id="KW-0255">Endonuclease</keyword>
<evidence type="ECO:0000259" key="2">
    <source>
        <dbReference type="Pfam" id="PF03372"/>
    </source>
</evidence>
<dbReference type="Gene3D" id="3.60.10.10">
    <property type="entry name" value="Endonuclease/exonuclease/phosphatase"/>
    <property type="match status" value="1"/>
</dbReference>
<dbReference type="Proteomes" id="UP000253209">
    <property type="component" value="Unassembled WGS sequence"/>
</dbReference>
<comment type="caution">
    <text evidence="3">The sequence shown here is derived from an EMBL/GenBank/DDBJ whole genome shotgun (WGS) entry which is preliminary data.</text>
</comment>
<feature type="transmembrane region" description="Helical" evidence="1">
    <location>
        <begin position="71"/>
        <end position="92"/>
    </location>
</feature>
<dbReference type="SUPFAM" id="SSF56219">
    <property type="entry name" value="DNase I-like"/>
    <property type="match status" value="1"/>
</dbReference>
<sequence>MKAKKRKFSFIDRFFLWINYLLCAALLISYLAPIINPAKFWPVAFFGLAYPPLLVLNIVIILYWVLRKRAWFALSLVIILIGYNVLLNNIGFRSSRYSTSNSAAIKLMTYNAHSFKPYGYQNDIATKHQMLTLVEGQQPDIICFQEFFTRKRGEYNLLDSMQRIMKSRHYYFEPFHVSSAEAIGMAIFSKYPIVNKGLIKLSAEVSDNQCIFADVKKNGRTLRVYNVHLQSIRFGPEDYQYLDTVSKRGKTDLTSSRRLAGKLKNAFIKRSEQVFKVKAHAALCPHPYIISGDFNDTPSSFAVNTMAKGLKNAFREQGSGLGRTYNGNFPNYQIDYILTSRDFDVTAYKIIEKKLSDHYPLYTEVVLK</sequence>
<protein>
    <submittedName>
        <fullName evidence="3">Endonuclease</fullName>
    </submittedName>
</protein>
<keyword evidence="1" id="KW-0472">Membrane</keyword>
<organism evidence="3 4">
    <name type="scientific">Mucilaginibacter hurinus</name>
    <dbReference type="NCBI Taxonomy" id="2201324"/>
    <lineage>
        <taxon>Bacteria</taxon>
        <taxon>Pseudomonadati</taxon>
        <taxon>Bacteroidota</taxon>
        <taxon>Sphingobacteriia</taxon>
        <taxon>Sphingobacteriales</taxon>
        <taxon>Sphingobacteriaceae</taxon>
        <taxon>Mucilaginibacter</taxon>
    </lineage>
</organism>
<keyword evidence="1" id="KW-1133">Transmembrane helix</keyword>
<feature type="transmembrane region" description="Helical" evidence="1">
    <location>
        <begin position="41"/>
        <end position="64"/>
    </location>
</feature>
<evidence type="ECO:0000256" key="1">
    <source>
        <dbReference type="SAM" id="Phobius"/>
    </source>
</evidence>
<dbReference type="RefSeq" id="WP_114004490.1">
    <property type="nucleotide sequence ID" value="NZ_QGDC01000003.1"/>
</dbReference>
<dbReference type="GO" id="GO:0006506">
    <property type="term" value="P:GPI anchor biosynthetic process"/>
    <property type="evidence" value="ECO:0007669"/>
    <property type="project" value="TreeGrafter"/>
</dbReference>
<dbReference type="InterPro" id="IPR005135">
    <property type="entry name" value="Endo/exonuclease/phosphatase"/>
</dbReference>
<keyword evidence="3" id="KW-0540">Nuclease</keyword>
<reference evidence="3 4" key="1">
    <citation type="submission" date="2018-05" db="EMBL/GenBank/DDBJ databases">
        <title>Mucilaginibacter hurinus sp. nov., isolated from briquette warehouse soil.</title>
        <authorList>
            <person name="Choi L."/>
        </authorList>
    </citation>
    <scope>NUCLEOTIDE SEQUENCE [LARGE SCALE GENOMIC DNA]</scope>
    <source>
        <strain evidence="3 4">ZR32</strain>
    </source>
</reference>
<keyword evidence="3" id="KW-0378">Hydrolase</keyword>
<dbReference type="InterPro" id="IPR051916">
    <property type="entry name" value="GPI-anchor_lipid_remodeler"/>
</dbReference>
<dbReference type="EMBL" id="QGDC01000003">
    <property type="protein sequence ID" value="RCH55575.1"/>
    <property type="molecule type" value="Genomic_DNA"/>
</dbReference>
<accession>A0A367GR74</accession>
<dbReference type="PANTHER" id="PTHR14859">
    <property type="entry name" value="CALCOFLUOR WHITE HYPERSENSITIVE PROTEIN PRECURSOR"/>
    <property type="match status" value="1"/>
</dbReference>
<gene>
    <name evidence="3" type="ORF">DJ568_06700</name>
</gene>
<keyword evidence="1" id="KW-0812">Transmembrane</keyword>